<organism evidence="2 3">
    <name type="scientific">Linnemannia elongata AG-77</name>
    <dbReference type="NCBI Taxonomy" id="1314771"/>
    <lineage>
        <taxon>Eukaryota</taxon>
        <taxon>Fungi</taxon>
        <taxon>Fungi incertae sedis</taxon>
        <taxon>Mucoromycota</taxon>
        <taxon>Mortierellomycotina</taxon>
        <taxon>Mortierellomycetes</taxon>
        <taxon>Mortierellales</taxon>
        <taxon>Mortierellaceae</taxon>
        <taxon>Linnemannia</taxon>
    </lineage>
</organism>
<dbReference type="OrthoDB" id="2423889at2759"/>
<gene>
    <name evidence="2" type="ORF">K457DRAFT_865222</name>
</gene>
<dbReference type="AlphaFoldDB" id="A0A197KAP0"/>
<keyword evidence="3" id="KW-1185">Reference proteome</keyword>
<sequence length="370" mass="41616">MKKIGFEPSTIPSCDGEEEEEEKEEDNGDEFRDEEEETIKKSDKIVFEAGHIKTWWDEMLRLPFDQRPRFCISTQLGDSFLDISEEALLAILWGETSGDVGRTMEAKVRSRMEAKVDQESDYGGLMRRLFIGKPEDLVNKEVRQTTYGKKTTTMQELSTQHPQIYGQGPLSRYTTRRINVLREIHNQNLTKATQPTATTSTSSSTAAPQLPTLPSPTGSTATNKRYALSNYFRTDGHQLQLLAFDVRRGQETSFTKNKLIHRIETDFPTRQSIIDWFGDDMSSVVVVGVDPGEKVSGTFCVRLGEDSAVNLLIKRNSLYQPTLAHRSWTQDLKGAQPTADSGGGTRWRRVGSPGPVQPGQDDPATKCVRY</sequence>
<proteinExistence type="predicted"/>
<name>A0A197KAP0_9FUNG</name>
<feature type="region of interest" description="Disordered" evidence="1">
    <location>
        <begin position="330"/>
        <end position="370"/>
    </location>
</feature>
<evidence type="ECO:0000256" key="1">
    <source>
        <dbReference type="SAM" id="MobiDB-lite"/>
    </source>
</evidence>
<reference evidence="2 3" key="1">
    <citation type="submission" date="2016-05" db="EMBL/GenBank/DDBJ databases">
        <title>Genome sequencing reveals origins of a unique bacterial endosymbiosis in the earliest lineages of terrestrial Fungi.</title>
        <authorList>
            <consortium name="DOE Joint Genome Institute"/>
            <person name="Uehling J."/>
            <person name="Gryganskyi A."/>
            <person name="Hameed K."/>
            <person name="Tschaplinski T."/>
            <person name="Misztal P."/>
            <person name="Wu S."/>
            <person name="Desiro A."/>
            <person name="Vande Pol N."/>
            <person name="Du Z.-Y."/>
            <person name="Zienkiewicz A."/>
            <person name="Zienkiewicz K."/>
            <person name="Morin E."/>
            <person name="Tisserant E."/>
            <person name="Splivallo R."/>
            <person name="Hainaut M."/>
            <person name="Henrissat B."/>
            <person name="Ohm R."/>
            <person name="Kuo A."/>
            <person name="Yan J."/>
            <person name="Lipzen A."/>
            <person name="Nolan M."/>
            <person name="Labutti K."/>
            <person name="Barry K."/>
            <person name="Goldstein A."/>
            <person name="Labbe J."/>
            <person name="Schadt C."/>
            <person name="Tuskan G."/>
            <person name="Grigoriev I."/>
            <person name="Martin F."/>
            <person name="Vilgalys R."/>
            <person name="Bonito G."/>
        </authorList>
    </citation>
    <scope>NUCLEOTIDE SEQUENCE [LARGE SCALE GENOMIC DNA]</scope>
    <source>
        <strain evidence="2 3">AG-77</strain>
    </source>
</reference>
<feature type="compositionally biased region" description="Low complexity" evidence="1">
    <location>
        <begin position="190"/>
        <end position="212"/>
    </location>
</feature>
<feature type="region of interest" description="Disordered" evidence="1">
    <location>
        <begin position="190"/>
        <end position="221"/>
    </location>
</feature>
<dbReference type="EMBL" id="KV442020">
    <property type="protein sequence ID" value="OAQ33756.1"/>
    <property type="molecule type" value="Genomic_DNA"/>
</dbReference>
<feature type="region of interest" description="Disordered" evidence="1">
    <location>
        <begin position="1"/>
        <end position="37"/>
    </location>
</feature>
<feature type="compositionally biased region" description="Acidic residues" evidence="1">
    <location>
        <begin position="15"/>
        <end position="37"/>
    </location>
</feature>
<protein>
    <submittedName>
        <fullName evidence="2">Uncharacterized protein</fullName>
    </submittedName>
</protein>
<evidence type="ECO:0000313" key="2">
    <source>
        <dbReference type="EMBL" id="OAQ33756.1"/>
    </source>
</evidence>
<evidence type="ECO:0000313" key="3">
    <source>
        <dbReference type="Proteomes" id="UP000078512"/>
    </source>
</evidence>
<dbReference type="Proteomes" id="UP000078512">
    <property type="component" value="Unassembled WGS sequence"/>
</dbReference>
<accession>A0A197KAP0</accession>